<dbReference type="EMBL" id="JAAAHW010011506">
    <property type="protein sequence ID" value="KAF9919508.1"/>
    <property type="molecule type" value="Genomic_DNA"/>
</dbReference>
<evidence type="ECO:0000313" key="4">
    <source>
        <dbReference type="Proteomes" id="UP000749646"/>
    </source>
</evidence>
<gene>
    <name evidence="3" type="ORF">BGZ65_012074</name>
</gene>
<dbReference type="InterPro" id="IPR051726">
    <property type="entry name" value="Chitin_Synth_Reg"/>
</dbReference>
<comment type="caution">
    <text evidence="3">The sequence shown here is derived from an EMBL/GenBank/DDBJ whole genome shotgun (WGS) entry which is preliminary data.</text>
</comment>
<dbReference type="InterPro" id="IPR011990">
    <property type="entry name" value="TPR-like_helical_dom_sf"/>
</dbReference>
<feature type="non-terminal residue" evidence="3">
    <location>
        <position position="362"/>
    </location>
</feature>
<dbReference type="PANTHER" id="PTHR46430">
    <property type="entry name" value="PROTEIN SKT5-RELATED"/>
    <property type="match status" value="1"/>
</dbReference>
<feature type="region of interest" description="Disordered" evidence="2">
    <location>
        <begin position="1"/>
        <end position="193"/>
    </location>
</feature>
<dbReference type="InterPro" id="IPR006597">
    <property type="entry name" value="Sel1-like"/>
</dbReference>
<accession>A0A9P6IIB4</accession>
<organism evidence="3 4">
    <name type="scientific">Modicella reniformis</name>
    <dbReference type="NCBI Taxonomy" id="1440133"/>
    <lineage>
        <taxon>Eukaryota</taxon>
        <taxon>Fungi</taxon>
        <taxon>Fungi incertae sedis</taxon>
        <taxon>Mucoromycota</taxon>
        <taxon>Mortierellomycotina</taxon>
        <taxon>Mortierellomycetes</taxon>
        <taxon>Mortierellales</taxon>
        <taxon>Mortierellaceae</taxon>
        <taxon>Modicella</taxon>
    </lineage>
</organism>
<dbReference type="Pfam" id="PF08238">
    <property type="entry name" value="Sel1"/>
    <property type="match status" value="3"/>
</dbReference>
<dbReference type="AlphaFoldDB" id="A0A9P6IIB4"/>
<dbReference type="Gene3D" id="1.25.40.10">
    <property type="entry name" value="Tetratricopeptide repeat domain"/>
    <property type="match status" value="1"/>
</dbReference>
<dbReference type="SUPFAM" id="SSF81901">
    <property type="entry name" value="HCP-like"/>
    <property type="match status" value="1"/>
</dbReference>
<keyword evidence="1" id="KW-0677">Repeat</keyword>
<proteinExistence type="predicted"/>
<dbReference type="OrthoDB" id="272077at2759"/>
<keyword evidence="4" id="KW-1185">Reference proteome</keyword>
<evidence type="ECO:0000256" key="1">
    <source>
        <dbReference type="ARBA" id="ARBA00022737"/>
    </source>
</evidence>
<dbReference type="Proteomes" id="UP000749646">
    <property type="component" value="Unassembled WGS sequence"/>
</dbReference>
<feature type="compositionally biased region" description="Low complexity" evidence="2">
    <location>
        <begin position="46"/>
        <end position="87"/>
    </location>
</feature>
<feature type="non-terminal residue" evidence="3">
    <location>
        <position position="1"/>
    </location>
</feature>
<name>A0A9P6IIB4_9FUNG</name>
<evidence type="ECO:0000313" key="3">
    <source>
        <dbReference type="EMBL" id="KAF9919508.1"/>
    </source>
</evidence>
<feature type="compositionally biased region" description="Low complexity" evidence="2">
    <location>
        <begin position="15"/>
        <end position="36"/>
    </location>
</feature>
<evidence type="ECO:0000256" key="2">
    <source>
        <dbReference type="SAM" id="MobiDB-lite"/>
    </source>
</evidence>
<feature type="compositionally biased region" description="Gly residues" evidence="2">
    <location>
        <begin position="167"/>
        <end position="177"/>
    </location>
</feature>
<evidence type="ECO:0008006" key="5">
    <source>
        <dbReference type="Google" id="ProtNLM"/>
    </source>
</evidence>
<sequence length="362" mass="39285">PLQRPPYRGPLQHHPPYNNTNYPPQDPRYQQQQLHYPGNGYDQYGQQPQPQPQQQQQPQPQQQQQQQQPYGSEYGQEYYQDPQYQQYSNNGYEHGPGYGPPHGPGYGPSGPPAFQGRPGAGLTPSSSVRVPPLGRGGGPRPMMMGPGGPGPPGGGPYGGRPPHMGPSGRGNGAGAGPGPGPGSEAAGGASRKRPLSYEVLDEMRHYAKESQNPVAQLDYAKALIEAAVTFGHDDPDHKRQKKNKEALFMEGLKIIKRLATGMGLGRPAFPEAQFFLANCYGNGALGLQIDHDKAFNLYLQASKQNHPASTYRIGVCYELGAGTKRDYSRAIQFYRKAAASLGDTSAMYKLGMVYLKGLLGQQ</sequence>
<protein>
    <recommendedName>
        <fullName evidence="5">HCP-like protein</fullName>
    </recommendedName>
</protein>
<dbReference type="SMART" id="SM00671">
    <property type="entry name" value="SEL1"/>
    <property type="match status" value="2"/>
</dbReference>
<dbReference type="PANTHER" id="PTHR46430:SF3">
    <property type="entry name" value="ACTIVATOR OF C KINASE PROTEIN 1"/>
    <property type="match status" value="1"/>
</dbReference>
<reference evidence="3" key="1">
    <citation type="journal article" date="2020" name="Fungal Divers.">
        <title>Resolving the Mortierellaceae phylogeny through synthesis of multi-gene phylogenetics and phylogenomics.</title>
        <authorList>
            <person name="Vandepol N."/>
            <person name="Liber J."/>
            <person name="Desiro A."/>
            <person name="Na H."/>
            <person name="Kennedy M."/>
            <person name="Barry K."/>
            <person name="Grigoriev I.V."/>
            <person name="Miller A.N."/>
            <person name="O'Donnell K."/>
            <person name="Stajich J.E."/>
            <person name="Bonito G."/>
        </authorList>
    </citation>
    <scope>NUCLEOTIDE SEQUENCE</scope>
    <source>
        <strain evidence="3">MES-2147</strain>
    </source>
</reference>